<keyword evidence="1" id="KW-0812">Transmembrane</keyword>
<keyword evidence="1" id="KW-0472">Membrane</keyword>
<protein>
    <submittedName>
        <fullName evidence="2">Uncharacterized protein</fullName>
    </submittedName>
</protein>
<keyword evidence="3" id="KW-1185">Reference proteome</keyword>
<evidence type="ECO:0000313" key="3">
    <source>
        <dbReference type="Proteomes" id="UP001234989"/>
    </source>
</evidence>
<dbReference type="Proteomes" id="UP001234989">
    <property type="component" value="Chromosome 8"/>
</dbReference>
<name>A0AAF0UAW2_SOLVR</name>
<organism evidence="2 3">
    <name type="scientific">Solanum verrucosum</name>
    <dbReference type="NCBI Taxonomy" id="315347"/>
    <lineage>
        <taxon>Eukaryota</taxon>
        <taxon>Viridiplantae</taxon>
        <taxon>Streptophyta</taxon>
        <taxon>Embryophyta</taxon>
        <taxon>Tracheophyta</taxon>
        <taxon>Spermatophyta</taxon>
        <taxon>Magnoliopsida</taxon>
        <taxon>eudicotyledons</taxon>
        <taxon>Gunneridae</taxon>
        <taxon>Pentapetalae</taxon>
        <taxon>asterids</taxon>
        <taxon>lamiids</taxon>
        <taxon>Solanales</taxon>
        <taxon>Solanaceae</taxon>
        <taxon>Solanoideae</taxon>
        <taxon>Solaneae</taxon>
        <taxon>Solanum</taxon>
    </lineage>
</organism>
<feature type="transmembrane region" description="Helical" evidence="1">
    <location>
        <begin position="44"/>
        <end position="65"/>
    </location>
</feature>
<sequence length="81" mass="9342">MKVNVYIHTLLMLLATIVISSLSQDSLRLLKFLTKGIKEGWHNFCYMVLFMLLYSRLIGFILILAETFSISTEKATLVAWE</sequence>
<dbReference type="AlphaFoldDB" id="A0AAF0UAW2"/>
<evidence type="ECO:0000313" key="2">
    <source>
        <dbReference type="EMBL" id="WMV42597.1"/>
    </source>
</evidence>
<keyword evidence="1" id="KW-1133">Transmembrane helix</keyword>
<gene>
    <name evidence="2" type="ORF">MTR67_035982</name>
</gene>
<reference evidence="2" key="1">
    <citation type="submission" date="2023-08" db="EMBL/GenBank/DDBJ databases">
        <title>A de novo genome assembly of Solanum verrucosum Schlechtendal, a Mexican diploid species geographically isolated from the other diploid A-genome species in potato relatives.</title>
        <authorList>
            <person name="Hosaka K."/>
        </authorList>
    </citation>
    <scope>NUCLEOTIDE SEQUENCE</scope>
    <source>
        <tissue evidence="2">Young leaves</tissue>
    </source>
</reference>
<accession>A0AAF0UAW2</accession>
<evidence type="ECO:0000256" key="1">
    <source>
        <dbReference type="SAM" id="Phobius"/>
    </source>
</evidence>
<dbReference type="EMBL" id="CP133619">
    <property type="protein sequence ID" value="WMV42597.1"/>
    <property type="molecule type" value="Genomic_DNA"/>
</dbReference>
<feature type="transmembrane region" description="Helical" evidence="1">
    <location>
        <begin position="6"/>
        <end position="23"/>
    </location>
</feature>
<proteinExistence type="predicted"/>